<evidence type="ECO:0000313" key="3">
    <source>
        <dbReference type="Proteomes" id="UP000660611"/>
    </source>
</evidence>
<evidence type="ECO:0000313" key="2">
    <source>
        <dbReference type="EMBL" id="GIG51366.1"/>
    </source>
</evidence>
<name>A0A919PY25_9ACTN</name>
<comment type="caution">
    <text evidence="2">The sequence shown here is derived from an EMBL/GenBank/DDBJ whole genome shotgun (WGS) entry which is preliminary data.</text>
</comment>
<gene>
    <name evidence="2" type="ORF">Dsi01nite_094070</name>
</gene>
<dbReference type="Proteomes" id="UP000660611">
    <property type="component" value="Unassembled WGS sequence"/>
</dbReference>
<evidence type="ECO:0008006" key="4">
    <source>
        <dbReference type="Google" id="ProtNLM"/>
    </source>
</evidence>
<dbReference type="Gene3D" id="2.160.20.80">
    <property type="entry name" value="E3 ubiquitin-protein ligase SopA"/>
    <property type="match status" value="1"/>
</dbReference>
<dbReference type="PANTHER" id="PTHR14136:SF17">
    <property type="entry name" value="BTB_POZ DOMAIN-CONTAINING PROTEIN KCTD9"/>
    <property type="match status" value="1"/>
</dbReference>
<proteinExistence type="predicted"/>
<dbReference type="Pfam" id="PF00805">
    <property type="entry name" value="Pentapeptide"/>
    <property type="match status" value="1"/>
</dbReference>
<accession>A0A919PY25</accession>
<sequence>MGIDDGPAGALGPQCAPVDPPLPDRRRITHDASAYVCTVSCVALRTVHELDIDLPVIDQGELEPVSAPWGGNLNDAHVQTGRAIRTTLIDARLRRSHLENLDLNGVVWEDVTVTGCRFEKVDFSAARLTGLTLERVHFVNCKLTWAHLAESRLGDVLFEGCRLDAATLDDITTVGPTGFVGCVLVNTVFRDCVLPQAAMSGCRLRQMSFESCDLRGADLRGNQLSEVSGVSSLRGVTIEPAQLPGLTDAVMRDLGVIVRGPKG</sequence>
<feature type="region of interest" description="Disordered" evidence="1">
    <location>
        <begin position="1"/>
        <end position="24"/>
    </location>
</feature>
<protein>
    <recommendedName>
        <fullName evidence="4">Pentapeptide repeat-containing protein</fullName>
    </recommendedName>
</protein>
<dbReference type="InterPro" id="IPR051082">
    <property type="entry name" value="Pentapeptide-BTB/POZ_domain"/>
</dbReference>
<dbReference type="InterPro" id="IPR001646">
    <property type="entry name" value="5peptide_repeat"/>
</dbReference>
<dbReference type="SUPFAM" id="SSF141571">
    <property type="entry name" value="Pentapeptide repeat-like"/>
    <property type="match status" value="1"/>
</dbReference>
<evidence type="ECO:0000256" key="1">
    <source>
        <dbReference type="SAM" id="MobiDB-lite"/>
    </source>
</evidence>
<dbReference type="Pfam" id="PF13599">
    <property type="entry name" value="Pentapeptide_4"/>
    <property type="match status" value="1"/>
</dbReference>
<reference evidence="2" key="1">
    <citation type="submission" date="2021-01" db="EMBL/GenBank/DDBJ databases">
        <title>Whole genome shotgun sequence of Dactylosporangium siamense NBRC 106093.</title>
        <authorList>
            <person name="Komaki H."/>
            <person name="Tamura T."/>
        </authorList>
    </citation>
    <scope>NUCLEOTIDE SEQUENCE</scope>
    <source>
        <strain evidence="2">NBRC 106093</strain>
    </source>
</reference>
<dbReference type="EMBL" id="BONQ01000154">
    <property type="protein sequence ID" value="GIG51366.1"/>
    <property type="molecule type" value="Genomic_DNA"/>
</dbReference>
<dbReference type="PANTHER" id="PTHR14136">
    <property type="entry name" value="BTB_POZ DOMAIN-CONTAINING PROTEIN KCTD9"/>
    <property type="match status" value="1"/>
</dbReference>
<dbReference type="AlphaFoldDB" id="A0A919PY25"/>
<keyword evidence="3" id="KW-1185">Reference proteome</keyword>
<organism evidence="2 3">
    <name type="scientific">Dactylosporangium siamense</name>
    <dbReference type="NCBI Taxonomy" id="685454"/>
    <lineage>
        <taxon>Bacteria</taxon>
        <taxon>Bacillati</taxon>
        <taxon>Actinomycetota</taxon>
        <taxon>Actinomycetes</taxon>
        <taxon>Micromonosporales</taxon>
        <taxon>Micromonosporaceae</taxon>
        <taxon>Dactylosporangium</taxon>
    </lineage>
</organism>